<dbReference type="Gene3D" id="2.60.40.420">
    <property type="entry name" value="Cupredoxins - blue copper proteins"/>
    <property type="match status" value="2"/>
</dbReference>
<feature type="compositionally biased region" description="Gly residues" evidence="4">
    <location>
        <begin position="386"/>
        <end position="401"/>
    </location>
</feature>
<dbReference type="FunFam" id="2.60.40.420:FF:000003">
    <property type="entry name" value="Blue copper"/>
    <property type="match status" value="1"/>
</dbReference>
<evidence type="ECO:0000256" key="5">
    <source>
        <dbReference type="SAM" id="Phobius"/>
    </source>
</evidence>
<dbReference type="EMBL" id="CP144753">
    <property type="protein sequence ID" value="WVZ95148.1"/>
    <property type="molecule type" value="Genomic_DNA"/>
</dbReference>
<reference evidence="7 8" key="1">
    <citation type="submission" date="2024-02" db="EMBL/GenBank/DDBJ databases">
        <title>High-quality chromosome-scale genome assembly of Pensacola bahiagrass (Paspalum notatum Flugge var. saurae).</title>
        <authorList>
            <person name="Vega J.M."/>
            <person name="Podio M."/>
            <person name="Orjuela J."/>
            <person name="Siena L.A."/>
            <person name="Pessino S.C."/>
            <person name="Combes M.C."/>
            <person name="Mariac C."/>
            <person name="Albertini E."/>
            <person name="Pupilli F."/>
            <person name="Ortiz J.P.A."/>
            <person name="Leblanc O."/>
        </authorList>
    </citation>
    <scope>NUCLEOTIDE SEQUENCE [LARGE SCALE GENOMIC DNA]</scope>
    <source>
        <strain evidence="7">R1</strain>
        <tissue evidence="7">Leaf</tissue>
    </source>
</reference>
<keyword evidence="3" id="KW-0325">Glycoprotein</keyword>
<sequence>MDQRRQGTGKSLAHLPELVRMRWTPEPERLAAKSGRCRESAPSKRSPSSFLPIEFKAICVDVEEAELRGVLSRCPVLTSLALQQTTGSRRLRVSSPTLGSLGVANGPEGTLEDVTIVDAPLLERLVSDGLLSGGLINIWVVRAPRLKEMKPLGLNNAMGTVKILAIATAPILDVIGILQCFPCVEKLHIVTLQLTEYRGSGSQVDLVRFFLSNARVLERVRFAVTHYLDKKWVARQREELQRLDHACRDAAWLHASLLAAVVAMVAAAAVFGAASGASYTVGGPAGSWDLQTNLTAWASTIDFQSGDQVVFNYDASAHDVVQVDRDGYSSCSPAGHNVSAALRTGSDAVQLAGIGSFYFICGVPGHCDAGMSWRSSPPSAAVTNGTPGGPGANGTPGGVCVGGDSPTTIIMTPPGINNDDGGSAAPGSPSSANRLISSFLAVTMVYTVGEPGGSWDLQTNLTAWGSAIDFHPGDQFVFKYDASAHDVVEVSQDGYSSCSAASPISAADRTGNHAVLLTGTRSRYFICSVPGHCDAGMKLQVRVVDAAGCNNTLPWLTPAPPGVPSSPGITICSDGPTTVIISPGVVSYSGAAPGSSASLSSLLVTMVLVLLGFITA</sequence>
<organism evidence="7 8">
    <name type="scientific">Paspalum notatum var. saurae</name>
    <dbReference type="NCBI Taxonomy" id="547442"/>
    <lineage>
        <taxon>Eukaryota</taxon>
        <taxon>Viridiplantae</taxon>
        <taxon>Streptophyta</taxon>
        <taxon>Embryophyta</taxon>
        <taxon>Tracheophyta</taxon>
        <taxon>Spermatophyta</taxon>
        <taxon>Magnoliopsida</taxon>
        <taxon>Liliopsida</taxon>
        <taxon>Poales</taxon>
        <taxon>Poaceae</taxon>
        <taxon>PACMAD clade</taxon>
        <taxon>Panicoideae</taxon>
        <taxon>Andropogonodae</taxon>
        <taxon>Paspaleae</taxon>
        <taxon>Paspalinae</taxon>
        <taxon>Paspalum</taxon>
    </lineage>
</organism>
<name>A0AAQ3UM67_PASNO</name>
<dbReference type="Pfam" id="PF08387">
    <property type="entry name" value="FBD"/>
    <property type="match status" value="1"/>
</dbReference>
<dbReference type="AlphaFoldDB" id="A0AAQ3UM67"/>
<dbReference type="InterPro" id="IPR008972">
    <property type="entry name" value="Cupredoxin"/>
</dbReference>
<dbReference type="Pfam" id="PF02298">
    <property type="entry name" value="Cu_bind_like"/>
    <property type="match status" value="2"/>
</dbReference>
<dbReference type="PANTHER" id="PTHR33021">
    <property type="entry name" value="BLUE COPPER PROTEIN"/>
    <property type="match status" value="1"/>
</dbReference>
<dbReference type="SUPFAM" id="SSF49503">
    <property type="entry name" value="Cupredoxins"/>
    <property type="match status" value="2"/>
</dbReference>
<dbReference type="GO" id="GO:0005886">
    <property type="term" value="C:plasma membrane"/>
    <property type="evidence" value="ECO:0007669"/>
    <property type="project" value="TreeGrafter"/>
</dbReference>
<dbReference type="InterPro" id="IPR055411">
    <property type="entry name" value="LRR_FXL15/At3g58940/PEG3-like"/>
</dbReference>
<feature type="domain" description="Phytocyanin" evidence="6">
    <location>
        <begin position="444"/>
        <end position="545"/>
    </location>
</feature>
<dbReference type="InterPro" id="IPR039391">
    <property type="entry name" value="Phytocyanin-like"/>
</dbReference>
<evidence type="ECO:0000256" key="3">
    <source>
        <dbReference type="ARBA" id="ARBA00023180"/>
    </source>
</evidence>
<gene>
    <name evidence="7" type="ORF">U9M48_040949</name>
</gene>
<dbReference type="Pfam" id="PF24758">
    <property type="entry name" value="LRR_At5g56370"/>
    <property type="match status" value="1"/>
</dbReference>
<protein>
    <recommendedName>
        <fullName evidence="6">Phytocyanin domain-containing protein</fullName>
    </recommendedName>
</protein>
<evidence type="ECO:0000256" key="1">
    <source>
        <dbReference type="ARBA" id="ARBA00022723"/>
    </source>
</evidence>
<accession>A0AAQ3UM67</accession>
<dbReference type="Proteomes" id="UP001341281">
    <property type="component" value="Chromosome 09"/>
</dbReference>
<evidence type="ECO:0000256" key="2">
    <source>
        <dbReference type="ARBA" id="ARBA00023008"/>
    </source>
</evidence>
<dbReference type="CDD" id="cd04216">
    <property type="entry name" value="Phytocyanin"/>
    <property type="match status" value="2"/>
</dbReference>
<keyword evidence="5" id="KW-1133">Transmembrane helix</keyword>
<keyword evidence="8" id="KW-1185">Reference proteome</keyword>
<dbReference type="InterPro" id="IPR006566">
    <property type="entry name" value="FBD"/>
</dbReference>
<evidence type="ECO:0000313" key="8">
    <source>
        <dbReference type="Proteomes" id="UP001341281"/>
    </source>
</evidence>
<dbReference type="GO" id="GO:0009055">
    <property type="term" value="F:electron transfer activity"/>
    <property type="evidence" value="ECO:0007669"/>
    <property type="project" value="InterPro"/>
</dbReference>
<keyword evidence="5" id="KW-0472">Membrane</keyword>
<dbReference type="InterPro" id="IPR028871">
    <property type="entry name" value="BlueCu_1_BS"/>
</dbReference>
<evidence type="ECO:0000256" key="4">
    <source>
        <dbReference type="SAM" id="MobiDB-lite"/>
    </source>
</evidence>
<dbReference type="PROSITE" id="PS00196">
    <property type="entry name" value="COPPER_BLUE"/>
    <property type="match status" value="1"/>
</dbReference>
<keyword evidence="2" id="KW-0186">Copper</keyword>
<feature type="domain" description="Phytocyanin" evidence="6">
    <location>
        <begin position="277"/>
        <end position="379"/>
    </location>
</feature>
<keyword evidence="5" id="KW-0812">Transmembrane</keyword>
<dbReference type="GO" id="GO:0046872">
    <property type="term" value="F:metal ion binding"/>
    <property type="evidence" value="ECO:0007669"/>
    <property type="project" value="UniProtKB-KW"/>
</dbReference>
<keyword evidence="1" id="KW-0479">Metal-binding</keyword>
<dbReference type="InterPro" id="IPR003245">
    <property type="entry name" value="Phytocyanin_dom"/>
</dbReference>
<feature type="region of interest" description="Disordered" evidence="4">
    <location>
        <begin position="376"/>
        <end position="404"/>
    </location>
</feature>
<dbReference type="PROSITE" id="PS51485">
    <property type="entry name" value="PHYTOCYANIN"/>
    <property type="match status" value="2"/>
</dbReference>
<dbReference type="PANTHER" id="PTHR33021:SF499">
    <property type="entry name" value="OS12G0150500 PROTEIN"/>
    <property type="match status" value="1"/>
</dbReference>
<proteinExistence type="predicted"/>
<evidence type="ECO:0000313" key="7">
    <source>
        <dbReference type="EMBL" id="WVZ95148.1"/>
    </source>
</evidence>
<feature type="transmembrane region" description="Helical" evidence="5">
    <location>
        <begin position="251"/>
        <end position="274"/>
    </location>
</feature>
<evidence type="ECO:0000259" key="6">
    <source>
        <dbReference type="PROSITE" id="PS51485"/>
    </source>
</evidence>